<evidence type="ECO:0000256" key="1">
    <source>
        <dbReference type="SAM" id="MobiDB-lite"/>
    </source>
</evidence>
<reference evidence="2 3" key="1">
    <citation type="journal article" date="2011" name="Genome Biol. Evol.">
        <title>Comparative whole genome sequence analysis of the carcinogenic bacterial model pathogen Helicobacter felis.</title>
        <authorList>
            <person name="Arnold I.C."/>
            <person name="Zigova Z."/>
            <person name="Holden M."/>
            <person name="Lawley T.D."/>
            <person name="Rad R."/>
            <person name="Dougan G."/>
            <person name="Falkow S."/>
            <person name="Bentley S.D."/>
            <person name="Muller A."/>
        </authorList>
    </citation>
    <scope>NUCLEOTIDE SEQUENCE [LARGE SCALE GENOMIC DNA]</scope>
    <source>
        <strain evidence="3">ATCC 49179 / CCUG 28539 / NCTC 12436 / CS1</strain>
    </source>
</reference>
<protein>
    <submittedName>
        <fullName evidence="2">Replication initiation protein A</fullName>
    </submittedName>
</protein>
<feature type="compositionally biased region" description="Low complexity" evidence="1">
    <location>
        <begin position="11"/>
        <end position="21"/>
    </location>
</feature>
<organism evidence="2 3">
    <name type="scientific">Helicobacter felis (strain ATCC 49179 / CCUG 28539 / NCTC 12436 / CS1)</name>
    <dbReference type="NCBI Taxonomy" id="936155"/>
    <lineage>
        <taxon>Bacteria</taxon>
        <taxon>Pseudomonadati</taxon>
        <taxon>Campylobacterota</taxon>
        <taxon>Epsilonproteobacteria</taxon>
        <taxon>Campylobacterales</taxon>
        <taxon>Helicobacteraceae</taxon>
        <taxon>Helicobacter</taxon>
    </lineage>
</organism>
<evidence type="ECO:0000313" key="3">
    <source>
        <dbReference type="Proteomes" id="UP000007934"/>
    </source>
</evidence>
<dbReference type="EMBL" id="FQ670179">
    <property type="protein sequence ID" value="CBY83712.1"/>
    <property type="molecule type" value="Genomic_DNA"/>
</dbReference>
<sequence>MKLTTQTPHTQDQNQPAVQQQPITTKIITQNTPKSPHAISKKYVTFYNDVNSTYLGKLGTSETNLLFAIFNKLKDKQDDFLVLSIR</sequence>
<feature type="compositionally biased region" description="Polar residues" evidence="1">
    <location>
        <begin position="1"/>
        <end position="10"/>
    </location>
</feature>
<dbReference type="Proteomes" id="UP000007934">
    <property type="component" value="Chromosome"/>
</dbReference>
<dbReference type="GeneID" id="36134723"/>
<dbReference type="OrthoDB" id="5362765at2"/>
<dbReference type="KEGG" id="hfe:HFELIS_16280"/>
<name>E7ABK7_HELFC</name>
<gene>
    <name evidence="2" type="ordered locus">Hfelis_16280</name>
</gene>
<feature type="region of interest" description="Disordered" evidence="1">
    <location>
        <begin position="1"/>
        <end position="21"/>
    </location>
</feature>
<keyword evidence="3" id="KW-1185">Reference proteome</keyword>
<evidence type="ECO:0000313" key="2">
    <source>
        <dbReference type="EMBL" id="CBY83712.1"/>
    </source>
</evidence>
<accession>E7ABK7</accession>
<dbReference type="AlphaFoldDB" id="E7ABK7"/>
<proteinExistence type="predicted"/>
<dbReference type="RefSeq" id="WP_013470117.1">
    <property type="nucleotide sequence ID" value="NC_014810.2"/>
</dbReference>
<dbReference type="HOGENOM" id="CLU_2493627_0_0_7"/>